<accession>A0ABW3UYX1</accession>
<proteinExistence type="predicted"/>
<evidence type="ECO:0000313" key="1">
    <source>
        <dbReference type="EMBL" id="MFD1224860.1"/>
    </source>
</evidence>
<keyword evidence="2" id="KW-1185">Reference proteome</keyword>
<comment type="caution">
    <text evidence="1">The sequence shown here is derived from an EMBL/GenBank/DDBJ whole genome shotgun (WGS) entry which is preliminary data.</text>
</comment>
<organism evidence="1 2">
    <name type="scientific">Paenibacillus vulneris</name>
    <dbReference type="NCBI Taxonomy" id="1133364"/>
    <lineage>
        <taxon>Bacteria</taxon>
        <taxon>Bacillati</taxon>
        <taxon>Bacillota</taxon>
        <taxon>Bacilli</taxon>
        <taxon>Bacillales</taxon>
        <taxon>Paenibacillaceae</taxon>
        <taxon>Paenibacillus</taxon>
    </lineage>
</organism>
<gene>
    <name evidence="1" type="ORF">ACFQ4B_32600</name>
</gene>
<reference evidence="2" key="1">
    <citation type="journal article" date="2019" name="Int. J. Syst. Evol. Microbiol.">
        <title>The Global Catalogue of Microorganisms (GCM) 10K type strain sequencing project: providing services to taxonomists for standard genome sequencing and annotation.</title>
        <authorList>
            <consortium name="The Broad Institute Genomics Platform"/>
            <consortium name="The Broad Institute Genome Sequencing Center for Infectious Disease"/>
            <person name="Wu L."/>
            <person name="Ma J."/>
        </authorList>
    </citation>
    <scope>NUCLEOTIDE SEQUENCE [LARGE SCALE GENOMIC DNA]</scope>
    <source>
        <strain evidence="2">CCUG 53270</strain>
    </source>
</reference>
<feature type="non-terminal residue" evidence="1">
    <location>
        <position position="71"/>
    </location>
</feature>
<sequence length="71" mass="8028">MNYTLYIASAADDRGAVYAWLLVNYEGVKASDVYFTHGERRFDESYCAHVALQRALRTAARQEGVVQLNVL</sequence>
<dbReference type="EMBL" id="JBHTLU010000051">
    <property type="protein sequence ID" value="MFD1224860.1"/>
    <property type="molecule type" value="Genomic_DNA"/>
</dbReference>
<evidence type="ECO:0000313" key="2">
    <source>
        <dbReference type="Proteomes" id="UP001597180"/>
    </source>
</evidence>
<dbReference type="Proteomes" id="UP001597180">
    <property type="component" value="Unassembled WGS sequence"/>
</dbReference>
<protein>
    <submittedName>
        <fullName evidence="1">Uncharacterized protein</fullName>
    </submittedName>
</protein>
<name>A0ABW3UYX1_9BACL</name>